<evidence type="ECO:0000313" key="4">
    <source>
        <dbReference type="Proteomes" id="UP001175353"/>
    </source>
</evidence>
<evidence type="ECO:0000313" key="3">
    <source>
        <dbReference type="EMBL" id="KAK0979648.1"/>
    </source>
</evidence>
<evidence type="ECO:0000256" key="2">
    <source>
        <dbReference type="SAM" id="Phobius"/>
    </source>
</evidence>
<keyword evidence="2" id="KW-0812">Transmembrane</keyword>
<sequence length="352" mass="36429">MNISTLNTFQTSGGPYNSAYAALREIFTSPPTPCSTQINTIIGSSVNGQPVSYRSRPNPEPSYVCRPTFGYLISASYGIFSPGVCPESYTAYPTATIVVRSTTTTWMPTDSVTTQSYLVPLSTPIAVTVCMCCPSASSSCVATRTFNTGIAIEVSPAIATGTAITSTYSGTLVEMAYAYPIAWEAGDLAAMTPASAVLQQIALVAPTSITSLATSSAAMLGTAAPSPSPSSSQTSASQPAAPSPSAQPGHSDTVGLGVGLGVGLTALLALTLLATLYFRRRKARQQTTTYASPEFAKAELPGQEAEKRHAELGTETGVIEVSGADEPTEMGDPKAAVEMDGRWRGYEAGGGR</sequence>
<keyword evidence="4" id="KW-1185">Reference proteome</keyword>
<dbReference type="AlphaFoldDB" id="A0AAN6QQ81"/>
<name>A0AAN6QQ81_9PEZI</name>
<gene>
    <name evidence="3" type="ORF">LTR91_012554</name>
</gene>
<evidence type="ECO:0000256" key="1">
    <source>
        <dbReference type="SAM" id="MobiDB-lite"/>
    </source>
</evidence>
<proteinExistence type="predicted"/>
<feature type="compositionally biased region" description="Low complexity" evidence="1">
    <location>
        <begin position="220"/>
        <end position="248"/>
    </location>
</feature>
<feature type="compositionally biased region" description="Basic and acidic residues" evidence="1">
    <location>
        <begin position="331"/>
        <end position="345"/>
    </location>
</feature>
<dbReference type="EMBL" id="JAUJLE010000121">
    <property type="protein sequence ID" value="KAK0979648.1"/>
    <property type="molecule type" value="Genomic_DNA"/>
</dbReference>
<accession>A0AAN6QQ81</accession>
<feature type="transmembrane region" description="Helical" evidence="2">
    <location>
        <begin position="254"/>
        <end position="278"/>
    </location>
</feature>
<feature type="region of interest" description="Disordered" evidence="1">
    <location>
        <begin position="220"/>
        <end position="252"/>
    </location>
</feature>
<evidence type="ECO:0008006" key="5">
    <source>
        <dbReference type="Google" id="ProtNLM"/>
    </source>
</evidence>
<keyword evidence="2" id="KW-1133">Transmembrane helix</keyword>
<comment type="caution">
    <text evidence="3">The sequence shown here is derived from an EMBL/GenBank/DDBJ whole genome shotgun (WGS) entry which is preliminary data.</text>
</comment>
<reference evidence="3" key="1">
    <citation type="submission" date="2023-06" db="EMBL/GenBank/DDBJ databases">
        <title>Black Yeasts Isolated from many extreme environments.</title>
        <authorList>
            <person name="Coleine C."/>
            <person name="Stajich J.E."/>
            <person name="Selbmann L."/>
        </authorList>
    </citation>
    <scope>NUCLEOTIDE SEQUENCE</scope>
    <source>
        <strain evidence="3">CCFEE 5200</strain>
    </source>
</reference>
<keyword evidence="2" id="KW-0472">Membrane</keyword>
<organism evidence="3 4">
    <name type="scientific">Friedmanniomyces endolithicus</name>
    <dbReference type="NCBI Taxonomy" id="329885"/>
    <lineage>
        <taxon>Eukaryota</taxon>
        <taxon>Fungi</taxon>
        <taxon>Dikarya</taxon>
        <taxon>Ascomycota</taxon>
        <taxon>Pezizomycotina</taxon>
        <taxon>Dothideomycetes</taxon>
        <taxon>Dothideomycetidae</taxon>
        <taxon>Mycosphaerellales</taxon>
        <taxon>Teratosphaeriaceae</taxon>
        <taxon>Friedmanniomyces</taxon>
    </lineage>
</organism>
<protein>
    <recommendedName>
        <fullName evidence="5">Mid2 domain-containing protein</fullName>
    </recommendedName>
</protein>
<dbReference type="Proteomes" id="UP001175353">
    <property type="component" value="Unassembled WGS sequence"/>
</dbReference>
<feature type="region of interest" description="Disordered" evidence="1">
    <location>
        <begin position="288"/>
        <end position="352"/>
    </location>
</feature>